<proteinExistence type="predicted"/>
<reference evidence="2 3" key="1">
    <citation type="submission" date="2014-01" db="EMBL/GenBank/DDBJ databases">
        <authorList>
            <person name="Dobos K."/>
            <person name="Lenaerts A."/>
            <person name="Ordway D."/>
            <person name="DeGroote M.A."/>
            <person name="Parker T."/>
            <person name="Sizemore C."/>
            <person name="Tallon L.J."/>
            <person name="Sadzewicz L.K."/>
            <person name="Sengamalay N."/>
            <person name="Fraser C.M."/>
            <person name="Hine E."/>
            <person name="Shefchek K.A."/>
            <person name="Das S.P."/>
            <person name="Tettelin H."/>
        </authorList>
    </citation>
    <scope>NUCLEOTIDE SEQUENCE [LARGE SCALE GENOMIC DNA]</scope>
    <source>
        <strain evidence="2 3">Harvey</strain>
    </source>
</reference>
<dbReference type="EMBL" id="JAOL01000173">
    <property type="protein sequence ID" value="EUA86474.1"/>
    <property type="molecule type" value="Genomic_DNA"/>
</dbReference>
<dbReference type="InterPro" id="IPR000084">
    <property type="entry name" value="PE-PGRS_N"/>
</dbReference>
<evidence type="ECO:0000313" key="3">
    <source>
        <dbReference type="Proteomes" id="UP000020681"/>
    </source>
</evidence>
<gene>
    <name evidence="2" type="ORF">I551_7048</name>
</gene>
<dbReference type="SUPFAM" id="SSF140459">
    <property type="entry name" value="PE/PPE dimer-like"/>
    <property type="match status" value="1"/>
</dbReference>
<comment type="caution">
    <text evidence="2">The sequence shown here is derived from an EMBL/GenBank/DDBJ whole genome shotgun (WGS) entry which is preliminary data.</text>
</comment>
<dbReference type="Pfam" id="PF00934">
    <property type="entry name" value="PE"/>
    <property type="match status" value="1"/>
</dbReference>
<accession>A0ABP3AAF7</accession>
<organism evidence="2 3">
    <name type="scientific">Mycobacterium ulcerans str. Harvey</name>
    <dbReference type="NCBI Taxonomy" id="1299332"/>
    <lineage>
        <taxon>Bacteria</taxon>
        <taxon>Bacillati</taxon>
        <taxon>Actinomycetota</taxon>
        <taxon>Actinomycetes</taxon>
        <taxon>Mycobacteriales</taxon>
        <taxon>Mycobacteriaceae</taxon>
        <taxon>Mycobacterium</taxon>
        <taxon>Mycobacterium ulcerans group</taxon>
    </lineage>
</organism>
<keyword evidence="3" id="KW-1185">Reference proteome</keyword>
<sequence>MLGTAAAQAAVIGSGVQTAGAWAAGPTTALAGALGADEVSVAVARLFDGHGQAYQTISAQAAVFHGRFVAALDAAADSYAGPRRRGYRCCRAPAPM</sequence>
<dbReference type="Proteomes" id="UP000020681">
    <property type="component" value="Unassembled WGS sequence"/>
</dbReference>
<dbReference type="Gene3D" id="1.10.287.850">
    <property type="entry name" value="HP0062-like domain"/>
    <property type="match status" value="1"/>
</dbReference>
<dbReference type="InterPro" id="IPR038332">
    <property type="entry name" value="PPE_sf"/>
</dbReference>
<name>A0ABP3AAF7_MYCUL</name>
<protein>
    <submittedName>
        <fullName evidence="2">PE family protein</fullName>
    </submittedName>
</protein>
<feature type="domain" description="PE" evidence="1">
    <location>
        <begin position="1"/>
        <end position="80"/>
    </location>
</feature>
<evidence type="ECO:0000313" key="2">
    <source>
        <dbReference type="EMBL" id="EUA86474.1"/>
    </source>
</evidence>
<evidence type="ECO:0000259" key="1">
    <source>
        <dbReference type="Pfam" id="PF00934"/>
    </source>
</evidence>